<evidence type="ECO:0000313" key="1">
    <source>
        <dbReference type="EMBL" id="KAA0709949.1"/>
    </source>
</evidence>
<organism evidence="1 2">
    <name type="scientific">Triplophysa tibetana</name>
    <dbReference type="NCBI Taxonomy" id="1572043"/>
    <lineage>
        <taxon>Eukaryota</taxon>
        <taxon>Metazoa</taxon>
        <taxon>Chordata</taxon>
        <taxon>Craniata</taxon>
        <taxon>Vertebrata</taxon>
        <taxon>Euteleostomi</taxon>
        <taxon>Actinopterygii</taxon>
        <taxon>Neopterygii</taxon>
        <taxon>Teleostei</taxon>
        <taxon>Ostariophysi</taxon>
        <taxon>Cypriniformes</taxon>
        <taxon>Nemacheilidae</taxon>
        <taxon>Triplophysa</taxon>
    </lineage>
</organism>
<protein>
    <submittedName>
        <fullName evidence="1">Uncharacterized protein</fullName>
    </submittedName>
</protein>
<dbReference type="AlphaFoldDB" id="A0A5A9NLT0"/>
<gene>
    <name evidence="1" type="ORF">E1301_Tti023770</name>
</gene>
<name>A0A5A9NLT0_9TELE</name>
<sequence length="60" mass="7185">MRLPNSPVSVCFRILNRCFFMNSNTGKERYFSRLKSRLLDWSLIEFTRQTTLHRAGFADR</sequence>
<evidence type="ECO:0000313" key="2">
    <source>
        <dbReference type="Proteomes" id="UP000324632"/>
    </source>
</evidence>
<proteinExistence type="predicted"/>
<accession>A0A5A9NLT0</accession>
<keyword evidence="2" id="KW-1185">Reference proteome</keyword>
<comment type="caution">
    <text evidence="1">The sequence shown here is derived from an EMBL/GenBank/DDBJ whole genome shotgun (WGS) entry which is preliminary data.</text>
</comment>
<dbReference type="Proteomes" id="UP000324632">
    <property type="component" value="Chromosome 16"/>
</dbReference>
<dbReference type="EMBL" id="SOYY01000016">
    <property type="protein sequence ID" value="KAA0709949.1"/>
    <property type="molecule type" value="Genomic_DNA"/>
</dbReference>
<reference evidence="1 2" key="1">
    <citation type="journal article" date="2019" name="Mol. Ecol. Resour.">
        <title>Chromosome-level genome assembly of Triplophysa tibetana, a fish adapted to the harsh high-altitude environment of the Tibetan Plateau.</title>
        <authorList>
            <person name="Yang X."/>
            <person name="Liu H."/>
            <person name="Ma Z."/>
            <person name="Zou Y."/>
            <person name="Zou M."/>
            <person name="Mao Y."/>
            <person name="Li X."/>
            <person name="Wang H."/>
            <person name="Chen T."/>
            <person name="Wang W."/>
            <person name="Yang R."/>
        </authorList>
    </citation>
    <scope>NUCLEOTIDE SEQUENCE [LARGE SCALE GENOMIC DNA]</scope>
    <source>
        <strain evidence="1">TTIB1903HZAU</strain>
        <tissue evidence="1">Muscle</tissue>
    </source>
</reference>